<organism evidence="1 2">
    <name type="scientific">Chitinophaga costaii</name>
    <dbReference type="NCBI Taxonomy" id="1335309"/>
    <lineage>
        <taxon>Bacteria</taxon>
        <taxon>Pseudomonadati</taxon>
        <taxon>Bacteroidota</taxon>
        <taxon>Chitinophagia</taxon>
        <taxon>Chitinophagales</taxon>
        <taxon>Chitinophagaceae</taxon>
        <taxon>Chitinophaga</taxon>
    </lineage>
</organism>
<dbReference type="EMBL" id="FMAR01000006">
    <property type="protein sequence ID" value="SCC33859.1"/>
    <property type="molecule type" value="Genomic_DNA"/>
</dbReference>
<dbReference type="OrthoDB" id="1118205at2"/>
<name>A0A1C4DR86_9BACT</name>
<keyword evidence="2" id="KW-1185">Reference proteome</keyword>
<gene>
    <name evidence="1" type="ORF">GA0116948_10661</name>
</gene>
<evidence type="ECO:0000313" key="2">
    <source>
        <dbReference type="Proteomes" id="UP000242818"/>
    </source>
</evidence>
<protein>
    <recommendedName>
        <fullName evidence="3">Outer membrane protein beta-barrel domain-containing protein</fullName>
    </recommendedName>
</protein>
<dbReference type="STRING" id="1335309.GA0116948_10661"/>
<proteinExistence type="predicted"/>
<dbReference type="Proteomes" id="UP000242818">
    <property type="component" value="Unassembled WGS sequence"/>
</dbReference>
<dbReference type="RefSeq" id="WP_089711889.1">
    <property type="nucleotide sequence ID" value="NZ_FMAR01000006.1"/>
</dbReference>
<dbReference type="AlphaFoldDB" id="A0A1C4DR86"/>
<evidence type="ECO:0000313" key="1">
    <source>
        <dbReference type="EMBL" id="SCC33859.1"/>
    </source>
</evidence>
<reference evidence="1 2" key="1">
    <citation type="submission" date="2016-08" db="EMBL/GenBank/DDBJ databases">
        <authorList>
            <person name="Seilhamer J.J."/>
        </authorList>
    </citation>
    <scope>NUCLEOTIDE SEQUENCE [LARGE SCALE GENOMIC DNA]</scope>
    <source>
        <strain evidence="1 2">A37T2</strain>
    </source>
</reference>
<evidence type="ECO:0008006" key="3">
    <source>
        <dbReference type="Google" id="ProtNLM"/>
    </source>
</evidence>
<sequence>MKHIHPLYYFFFLLFPLAGKAQDDTTRYRRDSVHFHWKEMAAQHYPSDHKGVYPSWGGDGPLLSFGSIKYDGDHVRNIPRFTFFFNVGTNFNYDINKNFGVFTGLNLRNIGLITKDNDSLKLKRRLYTLGIPIGLKVGDVRHGSIFFFAGGEYDLALNYKEKQFIDGDKRHKFSQWFSDRTPLLLPSVFAGIRVHPGIGLKVQYFLTDFFNKDFHETVDGLKTYPYAQTQSKMFFVTLSYDFGKVDYGDEFKDEHARHHHHRRSFQGANY</sequence>
<accession>A0A1C4DR86</accession>